<dbReference type="EMBL" id="ON970568">
    <property type="protein sequence ID" value="UVK59089.1"/>
    <property type="molecule type" value="Genomic_DNA"/>
</dbReference>
<proteinExistence type="predicted"/>
<evidence type="ECO:0000313" key="2">
    <source>
        <dbReference type="Proteomes" id="UP001058660"/>
    </source>
</evidence>
<sequence>MTYAADAFPFTDQESYERLIRALGLYPIRKPSTTPTGKLNMRPTTTNPYASQTATYPATAKSGARVKLRHKDGDAVTEFTIGAPVVEAVSGRITAIKPKGSDVPYTAKNWPSFELLKAAPVPLPTKPGVYVVEGTTDAELGDADIFVLDSSGEWESIDELYSEDELRHELNGKGLVPLTVKAVTGYEVKRIRLKRPAIFGDTYFAIIQRATGRAEHFQYRDNAVRKAAELNADADGAEFRGAFSRDEYELLG</sequence>
<name>A0A9E7QAR9_9CAUD</name>
<accession>A0A9E7QAR9</accession>
<reference evidence="1" key="1">
    <citation type="submission" date="2022-07" db="EMBL/GenBank/DDBJ databases">
        <authorList>
            <person name="Torres-Arroyo K.M."/>
            <person name="Cardona-Perez A.V."/>
            <person name="Cruz-Vazquez C.O."/>
            <person name="Davila-Rivera B.E."/>
            <person name="Flores-Rivera E.M."/>
            <person name="Morales-Rodriguez J."/>
            <person name="Ramirez-Renta G.M."/>
            <person name="Ramos-Rodriguez C.M."/>
            <person name="Rodriguez-Rivera J.M."/>
            <person name="Toledo-Marrero N."/>
            <person name="Velazquez-Nunez L.D."/>
            <person name="Velez-Alicea A.S."/>
            <person name="Vazquez E."/>
            <person name="Balish M.F."/>
            <person name="Garlena R.A."/>
            <person name="Russell D.A."/>
            <person name="Jacobs-Sera D."/>
            <person name="Hatfull G.F."/>
        </authorList>
    </citation>
    <scope>NUCLEOTIDE SEQUENCE</scope>
</reference>
<evidence type="ECO:0000313" key="1">
    <source>
        <dbReference type="EMBL" id="UVK59089.1"/>
    </source>
</evidence>
<organism evidence="1 2">
    <name type="scientific">Microbacterium phage Cen1621</name>
    <dbReference type="NCBI Taxonomy" id="2965191"/>
    <lineage>
        <taxon>Viruses</taxon>
        <taxon>Duplodnaviria</taxon>
        <taxon>Heunggongvirae</taxon>
        <taxon>Uroviricota</taxon>
        <taxon>Caudoviricetes</taxon>
        <taxon>Casidaviridae</taxon>
        <taxon>Cenunavirus</taxon>
        <taxon>Cenunavirus Cen1621</taxon>
    </lineage>
</organism>
<keyword evidence="2" id="KW-1185">Reference proteome</keyword>
<protein>
    <submittedName>
        <fullName evidence="1">Uncharacterized protein</fullName>
    </submittedName>
</protein>
<gene>
    <name evidence="1" type="primary">74</name>
    <name evidence="1" type="ORF">SEA_CEN1621_74</name>
</gene>
<dbReference type="Proteomes" id="UP001058660">
    <property type="component" value="Segment"/>
</dbReference>